<organism evidence="1 2">
    <name type="scientific">Diphasiastrum complanatum</name>
    <name type="common">Issler's clubmoss</name>
    <name type="synonym">Lycopodium complanatum</name>
    <dbReference type="NCBI Taxonomy" id="34168"/>
    <lineage>
        <taxon>Eukaryota</taxon>
        <taxon>Viridiplantae</taxon>
        <taxon>Streptophyta</taxon>
        <taxon>Embryophyta</taxon>
        <taxon>Tracheophyta</taxon>
        <taxon>Lycopodiopsida</taxon>
        <taxon>Lycopodiales</taxon>
        <taxon>Lycopodiaceae</taxon>
        <taxon>Lycopodioideae</taxon>
        <taxon>Diphasiastrum</taxon>
    </lineage>
</organism>
<evidence type="ECO:0000313" key="1">
    <source>
        <dbReference type="EMBL" id="KAJ7548793.1"/>
    </source>
</evidence>
<keyword evidence="2" id="KW-1185">Reference proteome</keyword>
<comment type="caution">
    <text evidence="1">The sequence shown here is derived from an EMBL/GenBank/DDBJ whole genome shotgun (WGS) entry which is preliminary data.</text>
</comment>
<sequence length="183" mass="20435">MAEANAGAGAGAGSYATLIESFKVAAHSLLTSCSEEEFKTHFSDCKPEDLKKLYKLFLKVMAAVHRTAEAEFEIICKESKVMEELNYTDKLLQDLDAENLEKSLLKSKNPVLAIKKDAIELKSCEVNNLKLLLQQEEEMRAKTLERLEVLQKEAKMLKEANPFDSVASKLRRLIQRGATAGEV</sequence>
<name>A0ACC2D3G1_DIPCM</name>
<proteinExistence type="predicted"/>
<dbReference type="Proteomes" id="UP001162992">
    <property type="component" value="Chromosome 7"/>
</dbReference>
<gene>
    <name evidence="1" type="ORF">O6H91_07G027500</name>
</gene>
<dbReference type="EMBL" id="CM055098">
    <property type="protein sequence ID" value="KAJ7548793.1"/>
    <property type="molecule type" value="Genomic_DNA"/>
</dbReference>
<evidence type="ECO:0000313" key="2">
    <source>
        <dbReference type="Proteomes" id="UP001162992"/>
    </source>
</evidence>
<protein>
    <submittedName>
        <fullName evidence="1">Uncharacterized protein</fullName>
    </submittedName>
</protein>
<accession>A0ACC2D3G1</accession>
<reference evidence="2" key="1">
    <citation type="journal article" date="2024" name="Proc. Natl. Acad. Sci. U.S.A.">
        <title>Extraordinary preservation of gene collinearity over three hundred million years revealed in homosporous lycophytes.</title>
        <authorList>
            <person name="Li C."/>
            <person name="Wickell D."/>
            <person name="Kuo L.Y."/>
            <person name="Chen X."/>
            <person name="Nie B."/>
            <person name="Liao X."/>
            <person name="Peng D."/>
            <person name="Ji J."/>
            <person name="Jenkins J."/>
            <person name="Williams M."/>
            <person name="Shu S."/>
            <person name="Plott C."/>
            <person name="Barry K."/>
            <person name="Rajasekar S."/>
            <person name="Grimwood J."/>
            <person name="Han X."/>
            <person name="Sun S."/>
            <person name="Hou Z."/>
            <person name="He W."/>
            <person name="Dai G."/>
            <person name="Sun C."/>
            <person name="Schmutz J."/>
            <person name="Leebens-Mack J.H."/>
            <person name="Li F.W."/>
            <person name="Wang L."/>
        </authorList>
    </citation>
    <scope>NUCLEOTIDE SEQUENCE [LARGE SCALE GENOMIC DNA]</scope>
    <source>
        <strain evidence="2">cv. PW_Plant_1</strain>
    </source>
</reference>